<dbReference type="PANTHER" id="PTHR43133">
    <property type="entry name" value="RNA POLYMERASE ECF-TYPE SIGMA FACTO"/>
    <property type="match status" value="1"/>
</dbReference>
<dbReference type="InterPro" id="IPR014284">
    <property type="entry name" value="RNA_pol_sigma-70_dom"/>
</dbReference>
<comment type="caution">
    <text evidence="7">The sequence shown here is derived from an EMBL/GenBank/DDBJ whole genome shotgun (WGS) entry which is preliminary data.</text>
</comment>
<dbReference type="Pfam" id="PF08281">
    <property type="entry name" value="Sigma70_r4_2"/>
    <property type="match status" value="1"/>
</dbReference>
<dbReference type="InterPro" id="IPR007627">
    <property type="entry name" value="RNA_pol_sigma70_r2"/>
</dbReference>
<comment type="similarity">
    <text evidence="1">Belongs to the sigma-70 factor family. ECF subfamily.</text>
</comment>
<feature type="domain" description="RNA polymerase sigma factor 70 region 4 type 2" evidence="6">
    <location>
        <begin position="123"/>
        <end position="174"/>
    </location>
</feature>
<dbReference type="PANTHER" id="PTHR43133:SF59">
    <property type="entry name" value="ECF RNA POLYMERASE SIGMA FACTOR SIGR"/>
    <property type="match status" value="1"/>
</dbReference>
<dbReference type="SUPFAM" id="SSF88659">
    <property type="entry name" value="Sigma3 and sigma4 domains of RNA polymerase sigma factors"/>
    <property type="match status" value="1"/>
</dbReference>
<dbReference type="InterPro" id="IPR013249">
    <property type="entry name" value="RNA_pol_sigma70_r4_t2"/>
</dbReference>
<evidence type="ECO:0000259" key="5">
    <source>
        <dbReference type="Pfam" id="PF04542"/>
    </source>
</evidence>
<dbReference type="GO" id="GO:0003677">
    <property type="term" value="F:DNA binding"/>
    <property type="evidence" value="ECO:0007669"/>
    <property type="project" value="InterPro"/>
</dbReference>
<organism evidence="7 8">
    <name type="scientific">Candidatus Segetimicrobium genomatis</name>
    <dbReference type="NCBI Taxonomy" id="2569760"/>
    <lineage>
        <taxon>Bacteria</taxon>
        <taxon>Bacillati</taxon>
        <taxon>Candidatus Sysuimicrobiota</taxon>
        <taxon>Candidatus Sysuimicrobiia</taxon>
        <taxon>Candidatus Sysuimicrobiales</taxon>
        <taxon>Candidatus Segetimicrobiaceae</taxon>
        <taxon>Candidatus Segetimicrobium</taxon>
    </lineage>
</organism>
<keyword evidence="2" id="KW-0805">Transcription regulation</keyword>
<dbReference type="InterPro" id="IPR013324">
    <property type="entry name" value="RNA_pol_sigma_r3/r4-like"/>
</dbReference>
<evidence type="ECO:0000313" key="7">
    <source>
        <dbReference type="EMBL" id="TMI76342.1"/>
    </source>
</evidence>
<dbReference type="NCBIfam" id="TIGR02937">
    <property type="entry name" value="sigma70-ECF"/>
    <property type="match status" value="1"/>
</dbReference>
<keyword evidence="4" id="KW-0804">Transcription</keyword>
<dbReference type="SUPFAM" id="SSF88946">
    <property type="entry name" value="Sigma2 domain of RNA polymerase sigma factors"/>
    <property type="match status" value="1"/>
</dbReference>
<evidence type="ECO:0000256" key="2">
    <source>
        <dbReference type="ARBA" id="ARBA00023015"/>
    </source>
</evidence>
<evidence type="ECO:0000256" key="1">
    <source>
        <dbReference type="ARBA" id="ARBA00010641"/>
    </source>
</evidence>
<dbReference type="EMBL" id="VBAP01000025">
    <property type="protein sequence ID" value="TMI76342.1"/>
    <property type="molecule type" value="Genomic_DNA"/>
</dbReference>
<dbReference type="Gene3D" id="1.10.10.10">
    <property type="entry name" value="Winged helix-like DNA-binding domain superfamily/Winged helix DNA-binding domain"/>
    <property type="match status" value="1"/>
</dbReference>
<gene>
    <name evidence="7" type="ORF">E6H05_03950</name>
</gene>
<dbReference type="GO" id="GO:0016987">
    <property type="term" value="F:sigma factor activity"/>
    <property type="evidence" value="ECO:0007669"/>
    <property type="project" value="UniProtKB-KW"/>
</dbReference>
<proteinExistence type="inferred from homology"/>
<dbReference type="Pfam" id="PF04542">
    <property type="entry name" value="Sigma70_r2"/>
    <property type="match status" value="1"/>
</dbReference>
<accession>A0A537IZ56</accession>
<dbReference type="Proteomes" id="UP000318834">
    <property type="component" value="Unassembled WGS sequence"/>
</dbReference>
<name>A0A537IZ56_9BACT</name>
<protein>
    <submittedName>
        <fullName evidence="7">Sigma-70 family RNA polymerase sigma factor</fullName>
    </submittedName>
</protein>
<dbReference type="CDD" id="cd06171">
    <property type="entry name" value="Sigma70_r4"/>
    <property type="match status" value="1"/>
</dbReference>
<evidence type="ECO:0000256" key="4">
    <source>
        <dbReference type="ARBA" id="ARBA00023163"/>
    </source>
</evidence>
<sequence>MPRSDADERRLRFESLALPFMGALFNTALRLTREPQDAADLTQETFLRAYRTFENFTPGTNCKAWLFTILYSIFVNQYRQAKQRPRVESLEALEERFHQFAQAPDPASDITTVEGWGWRWSPEVERALRQLPEDFRAPLLLVDVEELAYEEAASVLGCAVGTVGSRLFRGRKLLFAMLQAYAHEAGYGKGTSLDR</sequence>
<dbReference type="GO" id="GO:0006352">
    <property type="term" value="P:DNA-templated transcription initiation"/>
    <property type="evidence" value="ECO:0007669"/>
    <property type="project" value="InterPro"/>
</dbReference>
<reference evidence="7 8" key="1">
    <citation type="journal article" date="2019" name="Nat. Microbiol.">
        <title>Mediterranean grassland soil C-N compound turnover is dependent on rainfall and depth, and is mediated by genomically divergent microorganisms.</title>
        <authorList>
            <person name="Diamond S."/>
            <person name="Andeer P.F."/>
            <person name="Li Z."/>
            <person name="Crits-Christoph A."/>
            <person name="Burstein D."/>
            <person name="Anantharaman K."/>
            <person name="Lane K.R."/>
            <person name="Thomas B.C."/>
            <person name="Pan C."/>
            <person name="Northen T.R."/>
            <person name="Banfield J.F."/>
        </authorList>
    </citation>
    <scope>NUCLEOTIDE SEQUENCE [LARGE SCALE GENOMIC DNA]</scope>
    <source>
        <strain evidence="7">NP_8</strain>
    </source>
</reference>
<dbReference type="InterPro" id="IPR013325">
    <property type="entry name" value="RNA_pol_sigma_r2"/>
</dbReference>
<evidence type="ECO:0000259" key="6">
    <source>
        <dbReference type="Pfam" id="PF08281"/>
    </source>
</evidence>
<evidence type="ECO:0000256" key="3">
    <source>
        <dbReference type="ARBA" id="ARBA00023082"/>
    </source>
</evidence>
<feature type="domain" description="RNA polymerase sigma-70 region 2" evidence="5">
    <location>
        <begin position="23"/>
        <end position="82"/>
    </location>
</feature>
<dbReference type="InterPro" id="IPR039425">
    <property type="entry name" value="RNA_pol_sigma-70-like"/>
</dbReference>
<dbReference type="Gene3D" id="1.10.1740.10">
    <property type="match status" value="1"/>
</dbReference>
<evidence type="ECO:0000313" key="8">
    <source>
        <dbReference type="Proteomes" id="UP000318834"/>
    </source>
</evidence>
<keyword evidence="3" id="KW-0731">Sigma factor</keyword>
<dbReference type="AlphaFoldDB" id="A0A537IZ56"/>
<dbReference type="InterPro" id="IPR036388">
    <property type="entry name" value="WH-like_DNA-bd_sf"/>
</dbReference>